<gene>
    <name evidence="1" type="ORF">BST29_15955</name>
</gene>
<proteinExistence type="predicted"/>
<protein>
    <recommendedName>
        <fullName evidence="3">PE-PGRS family protein</fullName>
    </recommendedName>
</protein>
<keyword evidence="2" id="KW-1185">Reference proteome</keyword>
<evidence type="ECO:0008006" key="3">
    <source>
        <dbReference type="Google" id="ProtNLM"/>
    </source>
</evidence>
<evidence type="ECO:0000313" key="2">
    <source>
        <dbReference type="Proteomes" id="UP000243140"/>
    </source>
</evidence>
<name>A0ABX3SQX3_MYCMA</name>
<dbReference type="EMBL" id="MVHV01000016">
    <property type="protein sequence ID" value="ORA80639.1"/>
    <property type="molecule type" value="Genomic_DNA"/>
</dbReference>
<dbReference type="RefSeq" id="WP_071509186.1">
    <property type="nucleotide sequence ID" value="NZ_CP080999.1"/>
</dbReference>
<organism evidence="1 2">
    <name type="scientific">Mycobacterium malmoense</name>
    <dbReference type="NCBI Taxonomy" id="1780"/>
    <lineage>
        <taxon>Bacteria</taxon>
        <taxon>Bacillati</taxon>
        <taxon>Actinomycetota</taxon>
        <taxon>Actinomycetes</taxon>
        <taxon>Mycobacteriales</taxon>
        <taxon>Mycobacteriaceae</taxon>
        <taxon>Mycobacterium</taxon>
    </lineage>
</organism>
<evidence type="ECO:0000313" key="1">
    <source>
        <dbReference type="EMBL" id="ORA80639.1"/>
    </source>
</evidence>
<sequence length="393" mass="40685">MVVDLAARPHITAGVALASAAVIAAGPIAQHLPDFHLTRHLPEVSVSDISLTDAATSTVDLFGGVQSQLASLANGAAAAALPAPPTGLPLPVQTWVDTFATAGTNLQKLYNGWNPPAALLQQFAANLVEYGNIYVGAYQTAAQDSINYIFGAKASDLGPLLHTAFTDLISGNVQTGLNDLWTALYSNTFTNILYPLEAILKIPVDITQNLANATDSLLTGGVTELGSLALGFPTYLEEAFSKGAQAVVTSWDSGNYLGAATNLLNIPGAVAYQFLNGTIAKYPSYGLLTQNFGVLNTLSIQIPQQLANSIVAPNATNIMSGGSLSAAFQQLVNTFLNGWPSLSPVIGSISNGLTSLLQSVPSVVSNLPSILGNLAGTVATQIGSWIAALLKLL</sequence>
<comment type="caution">
    <text evidence="1">The sequence shown here is derived from an EMBL/GenBank/DDBJ whole genome shotgun (WGS) entry which is preliminary data.</text>
</comment>
<accession>A0ABX3SQX3</accession>
<dbReference type="Proteomes" id="UP000243140">
    <property type="component" value="Unassembled WGS sequence"/>
</dbReference>
<reference evidence="1 2" key="1">
    <citation type="submission" date="2017-02" db="EMBL/GenBank/DDBJ databases">
        <title>The new phylogeny of genus Mycobacterium.</title>
        <authorList>
            <person name="Tortoli E."/>
            <person name="Trovato A."/>
            <person name="Cirillo D.M."/>
        </authorList>
    </citation>
    <scope>NUCLEOTIDE SEQUENCE [LARGE SCALE GENOMIC DNA]</scope>
    <source>
        <strain evidence="1 2">IP1130001</strain>
    </source>
</reference>